<protein>
    <submittedName>
        <fullName evidence="3">META domain-containing protein</fullName>
    </submittedName>
</protein>
<accession>A0ABY3XB59</accession>
<evidence type="ECO:0000313" key="3">
    <source>
        <dbReference type="EMBL" id="UNM97188.1"/>
    </source>
</evidence>
<dbReference type="RefSeq" id="WP_242152209.1">
    <property type="nucleotide sequence ID" value="NZ_CP093379.1"/>
</dbReference>
<dbReference type="PANTHER" id="PTHR35535:SF1">
    <property type="entry name" value="HEAT SHOCK PROTEIN HSLJ"/>
    <property type="match status" value="1"/>
</dbReference>
<dbReference type="InterPro" id="IPR005184">
    <property type="entry name" value="DUF306_Meta_HslJ"/>
</dbReference>
<feature type="chain" id="PRO_5046407111" evidence="1">
    <location>
        <begin position="26"/>
        <end position="152"/>
    </location>
</feature>
<evidence type="ECO:0000313" key="4">
    <source>
        <dbReference type="Proteomes" id="UP000829542"/>
    </source>
</evidence>
<keyword evidence="4" id="KW-1185">Reference proteome</keyword>
<feature type="domain" description="DUF306" evidence="2">
    <location>
        <begin position="35"/>
        <end position="144"/>
    </location>
</feature>
<reference evidence="3 4" key="1">
    <citation type="submission" date="2022-03" db="EMBL/GenBank/DDBJ databases">
        <title>Ignatzschineria rhizosphaerae HR5S32.</title>
        <authorList>
            <person name="Sun J.Q."/>
            <person name="Feng J.Y."/>
        </authorList>
    </citation>
    <scope>NUCLEOTIDE SEQUENCE [LARGE SCALE GENOMIC DNA]</scope>
    <source>
        <strain evidence="3 4">HR5S32</strain>
    </source>
</reference>
<dbReference type="Gene3D" id="2.40.128.270">
    <property type="match status" value="1"/>
</dbReference>
<gene>
    <name evidence="3" type="ORF">MMG00_04885</name>
</gene>
<dbReference type="PANTHER" id="PTHR35535">
    <property type="entry name" value="HEAT SHOCK PROTEIN HSLJ"/>
    <property type="match status" value="1"/>
</dbReference>
<keyword evidence="1" id="KW-0732">Signal</keyword>
<dbReference type="Proteomes" id="UP000829542">
    <property type="component" value="Chromosome"/>
</dbReference>
<sequence length="152" mass="16572">MKKLLLGSVALVLIAACSSKGSMMAQLDTKIPTAQELQHHHYELVSVNGKELDLEKGSLVPTIAFGEGMRITGTMCNNFFGEGYFSSRGVLKAKGLGMTRKFCTDSALNNLDGDISELLDRGAEIIISENGQFLRLSNIQTALEFKLADKMR</sequence>
<dbReference type="InterPro" id="IPR038670">
    <property type="entry name" value="HslJ-like_sf"/>
</dbReference>
<dbReference type="EMBL" id="CP093379">
    <property type="protein sequence ID" value="UNM97188.1"/>
    <property type="molecule type" value="Genomic_DNA"/>
</dbReference>
<evidence type="ECO:0000256" key="1">
    <source>
        <dbReference type="SAM" id="SignalP"/>
    </source>
</evidence>
<feature type="signal peptide" evidence="1">
    <location>
        <begin position="1"/>
        <end position="25"/>
    </location>
</feature>
<organism evidence="3 4">
    <name type="scientific">Ignatzschineria rhizosphaerae</name>
    <dbReference type="NCBI Taxonomy" id="2923279"/>
    <lineage>
        <taxon>Bacteria</taxon>
        <taxon>Pseudomonadati</taxon>
        <taxon>Pseudomonadota</taxon>
        <taxon>Gammaproteobacteria</taxon>
        <taxon>Cardiobacteriales</taxon>
        <taxon>Ignatzschineriaceae</taxon>
        <taxon>Ignatzschineria</taxon>
    </lineage>
</organism>
<name>A0ABY3XB59_9GAMM</name>
<proteinExistence type="predicted"/>
<dbReference type="InterPro" id="IPR053147">
    <property type="entry name" value="Hsp_HslJ-like"/>
</dbReference>
<dbReference type="Pfam" id="PF03724">
    <property type="entry name" value="META"/>
    <property type="match status" value="1"/>
</dbReference>
<evidence type="ECO:0000259" key="2">
    <source>
        <dbReference type="Pfam" id="PF03724"/>
    </source>
</evidence>
<dbReference type="PROSITE" id="PS51257">
    <property type="entry name" value="PROKAR_LIPOPROTEIN"/>
    <property type="match status" value="1"/>
</dbReference>